<dbReference type="GO" id="GO:0016705">
    <property type="term" value="F:oxidoreductase activity, acting on paired donors, with incorporation or reduction of molecular oxygen"/>
    <property type="evidence" value="ECO:0007669"/>
    <property type="project" value="InterPro"/>
</dbReference>
<protein>
    <submittedName>
        <fullName evidence="5">Cytochrome P450</fullName>
    </submittedName>
</protein>
<keyword evidence="4" id="KW-0503">Monooxygenase</keyword>
<organism evidence="5 6">
    <name type="scientific">Conexibacter woesei (strain DSM 14684 / CCUG 47730 / CIP 108061 / JCM 11494 / NBRC 100937 / ID131577)</name>
    <dbReference type="NCBI Taxonomy" id="469383"/>
    <lineage>
        <taxon>Bacteria</taxon>
        <taxon>Bacillati</taxon>
        <taxon>Actinomycetota</taxon>
        <taxon>Thermoleophilia</taxon>
        <taxon>Solirubrobacterales</taxon>
        <taxon>Conexibacteraceae</taxon>
        <taxon>Conexibacter</taxon>
    </lineage>
</organism>
<dbReference type="HOGENOM" id="CLU_001570_5_1_11"/>
<gene>
    <name evidence="5" type="ordered locus">Cwoe_0202</name>
</gene>
<dbReference type="GO" id="GO:0004497">
    <property type="term" value="F:monooxygenase activity"/>
    <property type="evidence" value="ECO:0007669"/>
    <property type="project" value="UniProtKB-KW"/>
</dbReference>
<dbReference type="PRINTS" id="PR00385">
    <property type="entry name" value="P450"/>
</dbReference>
<dbReference type="Gene3D" id="1.10.630.10">
    <property type="entry name" value="Cytochrome P450"/>
    <property type="match status" value="1"/>
</dbReference>
<dbReference type="InterPro" id="IPR050121">
    <property type="entry name" value="Cytochrome_P450_monoxygenase"/>
</dbReference>
<reference evidence="6" key="2">
    <citation type="submission" date="2010-01" db="EMBL/GenBank/DDBJ databases">
        <title>The complete genome of Conexibacter woesei DSM 14684.</title>
        <authorList>
            <consortium name="US DOE Joint Genome Institute (JGI-PGF)"/>
            <person name="Lucas S."/>
            <person name="Copeland A."/>
            <person name="Lapidus A."/>
            <person name="Glavina del Rio T."/>
            <person name="Dalin E."/>
            <person name="Tice H."/>
            <person name="Bruce D."/>
            <person name="Goodwin L."/>
            <person name="Pitluck S."/>
            <person name="Kyrpides N."/>
            <person name="Mavromatis K."/>
            <person name="Ivanova N."/>
            <person name="Mikhailova N."/>
            <person name="Chertkov O."/>
            <person name="Brettin T."/>
            <person name="Detter J.C."/>
            <person name="Han C."/>
            <person name="Larimer F."/>
            <person name="Land M."/>
            <person name="Hauser L."/>
            <person name="Markowitz V."/>
            <person name="Cheng J.-F."/>
            <person name="Hugenholtz P."/>
            <person name="Woyke T."/>
            <person name="Wu D."/>
            <person name="Pukall R."/>
            <person name="Steenblock K."/>
            <person name="Schneider S."/>
            <person name="Klenk H.-P."/>
            <person name="Eisen J.A."/>
        </authorList>
    </citation>
    <scope>NUCLEOTIDE SEQUENCE [LARGE SCALE GENOMIC DNA]</scope>
    <source>
        <strain evidence="6">DSM 14684 / CIP 108061 / JCM 11494 / NBRC 100937 / ID131577</strain>
    </source>
</reference>
<dbReference type="KEGG" id="cwo:Cwoe_0202"/>
<sequence>MAPAAPDTRSLPPGPTGPRVLTVSRFLLQPTRFVGECRERYGRLFTIRLSPGRTVVVAADAAVAKEVFTGDPALLHAGEGNVVLRPLLGPRSVLLLDGPEHLRQRRLMLPPFHGERMRGYGERMRAIADRHVAQWPVGEPFAVQRSMQAITLEVILRVVFGVEEPARVAQLSAPLRRLLDSTEQPWRLLALQLTRSEGARPRTPWGRVRRLLAPVDAMIYEEIAARRAELESGRPTRDDILTLLLSARDEDDQPLTDAELRDELMTLLLAGHETTATALTWTLERITRHPEVLARLEAEVGGEGADAYLDAVIKETLRLRPVVPAVVRKLQAPLTFGGWDLPAGVNIAPNIWLIHRDPALYPEPEAFRPERFLDRTPGTYEWLPFGGGIRRCLGASFALYEMRMVLSTILERTRLAPTTDAPEQVTRRFVTFSPASGGRVTITQRLTPAAAGSAAPQPRVPA</sequence>
<evidence type="ECO:0000313" key="5">
    <source>
        <dbReference type="EMBL" id="ADB48638.1"/>
    </source>
</evidence>
<dbReference type="Proteomes" id="UP000008229">
    <property type="component" value="Chromosome"/>
</dbReference>
<dbReference type="EMBL" id="CP001854">
    <property type="protein sequence ID" value="ADB48638.1"/>
    <property type="molecule type" value="Genomic_DNA"/>
</dbReference>
<proteinExistence type="inferred from homology"/>
<dbReference type="SUPFAM" id="SSF48264">
    <property type="entry name" value="Cytochrome P450"/>
    <property type="match status" value="1"/>
</dbReference>
<dbReference type="GO" id="GO:0005506">
    <property type="term" value="F:iron ion binding"/>
    <property type="evidence" value="ECO:0007669"/>
    <property type="project" value="InterPro"/>
</dbReference>
<keyword evidence="4" id="KW-0560">Oxidoreductase</keyword>
<dbReference type="OrthoDB" id="5290182at2"/>
<dbReference type="Pfam" id="PF00067">
    <property type="entry name" value="p450"/>
    <property type="match status" value="1"/>
</dbReference>
<dbReference type="PANTHER" id="PTHR24305">
    <property type="entry name" value="CYTOCHROME P450"/>
    <property type="match status" value="1"/>
</dbReference>
<accession>D3F560</accession>
<dbReference type="InterPro" id="IPR017972">
    <property type="entry name" value="Cyt_P450_CS"/>
</dbReference>
<dbReference type="GO" id="GO:0020037">
    <property type="term" value="F:heme binding"/>
    <property type="evidence" value="ECO:0007669"/>
    <property type="project" value="InterPro"/>
</dbReference>
<dbReference type="InterPro" id="IPR036396">
    <property type="entry name" value="Cyt_P450_sf"/>
</dbReference>
<comment type="cofactor">
    <cofactor evidence="1 3">
        <name>heme</name>
        <dbReference type="ChEBI" id="CHEBI:30413"/>
    </cofactor>
</comment>
<name>D3F560_CONWI</name>
<evidence type="ECO:0000256" key="1">
    <source>
        <dbReference type="ARBA" id="ARBA00001971"/>
    </source>
</evidence>
<keyword evidence="6" id="KW-1185">Reference proteome</keyword>
<dbReference type="PANTHER" id="PTHR24305:SF166">
    <property type="entry name" value="CYTOCHROME P450 12A4, MITOCHONDRIAL-RELATED"/>
    <property type="match status" value="1"/>
</dbReference>
<feature type="binding site" description="axial binding residue" evidence="3">
    <location>
        <position position="392"/>
    </location>
    <ligand>
        <name>heme</name>
        <dbReference type="ChEBI" id="CHEBI:30413"/>
    </ligand>
    <ligandPart>
        <name>Fe</name>
        <dbReference type="ChEBI" id="CHEBI:18248"/>
    </ligandPart>
</feature>
<comment type="similarity">
    <text evidence="2 4">Belongs to the cytochrome P450 family.</text>
</comment>
<dbReference type="RefSeq" id="WP_012931691.1">
    <property type="nucleotide sequence ID" value="NC_013739.1"/>
</dbReference>
<keyword evidence="3 4" id="KW-0408">Iron</keyword>
<dbReference type="STRING" id="469383.Cwoe_0202"/>
<dbReference type="eggNOG" id="COG2124">
    <property type="taxonomic scope" value="Bacteria"/>
</dbReference>
<keyword evidence="3 4" id="KW-0479">Metal-binding</keyword>
<keyword evidence="3 4" id="KW-0349">Heme</keyword>
<evidence type="ECO:0000313" key="6">
    <source>
        <dbReference type="Proteomes" id="UP000008229"/>
    </source>
</evidence>
<dbReference type="InterPro" id="IPR001128">
    <property type="entry name" value="Cyt_P450"/>
</dbReference>
<dbReference type="PRINTS" id="PR00463">
    <property type="entry name" value="EP450I"/>
</dbReference>
<dbReference type="PROSITE" id="PS00086">
    <property type="entry name" value="CYTOCHROME_P450"/>
    <property type="match status" value="1"/>
</dbReference>
<reference evidence="5 6" key="1">
    <citation type="journal article" date="2010" name="Stand. Genomic Sci.">
        <title>Complete genome sequence of Conexibacter woesei type strain (ID131577).</title>
        <authorList>
            <person name="Pukall R."/>
            <person name="Lapidus A."/>
            <person name="Glavina Del Rio T."/>
            <person name="Copeland A."/>
            <person name="Tice H."/>
            <person name="Cheng J.-F."/>
            <person name="Lucas S."/>
            <person name="Chen F."/>
            <person name="Nolan M."/>
            <person name="Bruce D."/>
            <person name="Goodwin L."/>
            <person name="Pitluck S."/>
            <person name="Mavromatis K."/>
            <person name="Ivanova N."/>
            <person name="Ovchinnikova G."/>
            <person name="Pati A."/>
            <person name="Chen A."/>
            <person name="Palaniappan K."/>
            <person name="Land M."/>
            <person name="Hauser L."/>
            <person name="Chang Y.-J."/>
            <person name="Jeffries C.D."/>
            <person name="Chain P."/>
            <person name="Meincke L."/>
            <person name="Sims D."/>
            <person name="Brettin T."/>
            <person name="Detter J.C."/>
            <person name="Rohde M."/>
            <person name="Goeker M."/>
            <person name="Bristow J."/>
            <person name="Eisen J.A."/>
            <person name="Markowitz V."/>
            <person name="Kyrpides N.C."/>
            <person name="Klenk H.-P."/>
            <person name="Hugenholtz P."/>
        </authorList>
    </citation>
    <scope>NUCLEOTIDE SEQUENCE [LARGE SCALE GENOMIC DNA]</scope>
    <source>
        <strain evidence="6">DSM 14684 / CIP 108061 / JCM 11494 / NBRC 100937 / ID131577</strain>
    </source>
</reference>
<dbReference type="AlphaFoldDB" id="D3F560"/>
<evidence type="ECO:0000256" key="3">
    <source>
        <dbReference type="PIRSR" id="PIRSR602401-1"/>
    </source>
</evidence>
<dbReference type="InterPro" id="IPR002401">
    <property type="entry name" value="Cyt_P450_E_grp-I"/>
</dbReference>
<evidence type="ECO:0000256" key="2">
    <source>
        <dbReference type="ARBA" id="ARBA00010617"/>
    </source>
</evidence>
<dbReference type="CDD" id="cd11053">
    <property type="entry name" value="CYP110-like"/>
    <property type="match status" value="1"/>
</dbReference>
<evidence type="ECO:0000256" key="4">
    <source>
        <dbReference type="RuleBase" id="RU000461"/>
    </source>
</evidence>